<dbReference type="EMBL" id="CADIKK010000012">
    <property type="protein sequence ID" value="CAB3789236.1"/>
    <property type="molecule type" value="Genomic_DNA"/>
</dbReference>
<name>A0A6S7B5U1_9BURK</name>
<dbReference type="InterPro" id="IPR006342">
    <property type="entry name" value="FkbM_mtfrase"/>
</dbReference>
<reference evidence="2 3" key="1">
    <citation type="submission" date="2020-04" db="EMBL/GenBank/DDBJ databases">
        <authorList>
            <person name="De Canck E."/>
        </authorList>
    </citation>
    <scope>NUCLEOTIDE SEQUENCE [LARGE SCALE GENOMIC DNA]</scope>
    <source>
        <strain evidence="2 3">LMG 28614</strain>
    </source>
</reference>
<evidence type="ECO:0000313" key="2">
    <source>
        <dbReference type="EMBL" id="CAB3789236.1"/>
    </source>
</evidence>
<dbReference type="Pfam" id="PF05050">
    <property type="entry name" value="Methyltransf_21"/>
    <property type="match status" value="1"/>
</dbReference>
<evidence type="ECO:0000313" key="3">
    <source>
        <dbReference type="Proteomes" id="UP000494365"/>
    </source>
</evidence>
<dbReference type="SUPFAM" id="SSF53335">
    <property type="entry name" value="S-adenosyl-L-methionine-dependent methyltransferases"/>
    <property type="match status" value="1"/>
</dbReference>
<protein>
    <recommendedName>
        <fullName evidence="1">Methyltransferase FkbM domain-containing protein</fullName>
    </recommendedName>
</protein>
<organism evidence="2 3">
    <name type="scientific">Paraburkholderia ultramafica</name>
    <dbReference type="NCBI Taxonomy" id="1544867"/>
    <lineage>
        <taxon>Bacteria</taxon>
        <taxon>Pseudomonadati</taxon>
        <taxon>Pseudomonadota</taxon>
        <taxon>Betaproteobacteria</taxon>
        <taxon>Burkholderiales</taxon>
        <taxon>Burkholderiaceae</taxon>
        <taxon>Paraburkholderia</taxon>
    </lineage>
</organism>
<dbReference type="InterPro" id="IPR029063">
    <property type="entry name" value="SAM-dependent_MTases_sf"/>
</dbReference>
<dbReference type="Gene3D" id="3.40.50.150">
    <property type="entry name" value="Vaccinia Virus protein VP39"/>
    <property type="match status" value="1"/>
</dbReference>
<evidence type="ECO:0000259" key="1">
    <source>
        <dbReference type="Pfam" id="PF05050"/>
    </source>
</evidence>
<keyword evidence="3" id="KW-1185">Reference proteome</keyword>
<proteinExistence type="predicted"/>
<feature type="domain" description="Methyltransferase FkbM" evidence="1">
    <location>
        <begin position="29"/>
        <end position="124"/>
    </location>
</feature>
<accession>A0A6S7B5U1</accession>
<gene>
    <name evidence="2" type="ORF">LMG28614_02829</name>
</gene>
<dbReference type="AlphaFoldDB" id="A0A6S7B5U1"/>
<dbReference type="Proteomes" id="UP000494365">
    <property type="component" value="Unassembled WGS sequence"/>
</dbReference>
<sequence length="125" mass="13940">MSITSYAQNFEDVMLWRAVGHVEHGRYIDIGAQDPIIDSVSLAFHERGWHGVHVEPTFHYAQLLREQRPGDTVIQAAVGDSSTLLPFFEIPGIGISTADAKIAEQHRQRGFDIREVTVPCITLAD</sequence>